<keyword evidence="8" id="KW-0479">Metal-binding</keyword>
<organism evidence="10 11">
    <name type="scientific">Cylindrotheca closterium</name>
    <dbReference type="NCBI Taxonomy" id="2856"/>
    <lineage>
        <taxon>Eukaryota</taxon>
        <taxon>Sar</taxon>
        <taxon>Stramenopiles</taxon>
        <taxon>Ochrophyta</taxon>
        <taxon>Bacillariophyta</taxon>
        <taxon>Bacillariophyceae</taxon>
        <taxon>Bacillariophycidae</taxon>
        <taxon>Bacillariales</taxon>
        <taxon>Bacillariaceae</taxon>
        <taxon>Cylindrotheca</taxon>
    </lineage>
</organism>
<evidence type="ECO:0000256" key="2">
    <source>
        <dbReference type="ARBA" id="ARBA00022707"/>
    </source>
</evidence>
<accession>A0AAD2FHM3</accession>
<evidence type="ECO:0000256" key="3">
    <source>
        <dbReference type="ARBA" id="ARBA00022741"/>
    </source>
</evidence>
<name>A0AAD2FHM3_9STRA</name>
<dbReference type="GO" id="GO:0046872">
    <property type="term" value="F:metal ion binding"/>
    <property type="evidence" value="ECO:0007669"/>
    <property type="project" value="UniProtKB-KW"/>
</dbReference>
<keyword evidence="11" id="KW-1185">Reference proteome</keyword>
<dbReference type="AlphaFoldDB" id="A0AAD2FHM3"/>
<dbReference type="PRINTS" id="PR00328">
    <property type="entry name" value="SAR1GTPBP"/>
</dbReference>
<gene>
    <name evidence="10" type="ORF">CYCCA115_LOCUS2827</name>
</gene>
<dbReference type="Gene3D" id="3.40.50.300">
    <property type="entry name" value="P-loop containing nucleotide triphosphate hydrolases"/>
    <property type="match status" value="1"/>
</dbReference>
<evidence type="ECO:0000256" key="7">
    <source>
        <dbReference type="PIRSR" id="PIRSR606689-1"/>
    </source>
</evidence>
<sequence length="186" mass="20987">MGLLSILKKVKEKEREVRILILGLDNAGKTTIVKKLCGQPINTIEPTLGFQIESLEYQNYHLNLWDIGGQSSIRAYWRNYFEQTDGLVWVVDSADLSRLHLVRSELENLLQQERLAGATLLIWANKQDIAGSVPPSKIVEALGLEGVQFQNRHWAIHPCSAVTGSGLMEGMDWLIEDISNRIFMLS</sequence>
<dbReference type="GO" id="GO:0005525">
    <property type="term" value="F:GTP binding"/>
    <property type="evidence" value="ECO:0007669"/>
    <property type="project" value="UniProtKB-KW"/>
</dbReference>
<feature type="binding site" evidence="7">
    <location>
        <begin position="125"/>
        <end position="128"/>
    </location>
    <ligand>
        <name>GTP</name>
        <dbReference type="ChEBI" id="CHEBI:37565"/>
    </ligand>
</feature>
<dbReference type="FunFam" id="3.40.50.300:FF:000393">
    <property type="entry name" value="ADP-ribosylation factor-like 2, arl2"/>
    <property type="match status" value="1"/>
</dbReference>
<dbReference type="InterPro" id="IPR005225">
    <property type="entry name" value="Small_GTP-bd"/>
</dbReference>
<proteinExistence type="inferred from homology"/>
<evidence type="ECO:0000256" key="8">
    <source>
        <dbReference type="PIRSR" id="PIRSR606689-2"/>
    </source>
</evidence>
<keyword evidence="2" id="KW-0519">Myristate</keyword>
<keyword evidence="3 7" id="KW-0547">Nucleotide-binding</keyword>
<dbReference type="CDD" id="cd04154">
    <property type="entry name" value="Arl2"/>
    <property type="match status" value="1"/>
</dbReference>
<dbReference type="InterPro" id="IPR006689">
    <property type="entry name" value="Small_GTPase_ARF/SAR"/>
</dbReference>
<protein>
    <recommendedName>
        <fullName evidence="6">ADP-ribosylation factor-like protein 2</fullName>
    </recommendedName>
</protein>
<evidence type="ECO:0000256" key="6">
    <source>
        <dbReference type="ARBA" id="ARBA00026198"/>
    </source>
</evidence>
<evidence type="ECO:0000256" key="5">
    <source>
        <dbReference type="ARBA" id="ARBA00023288"/>
    </source>
</evidence>
<dbReference type="SMART" id="SM00178">
    <property type="entry name" value="SAR"/>
    <property type="match status" value="1"/>
</dbReference>
<dbReference type="NCBIfam" id="TIGR00231">
    <property type="entry name" value="small_GTP"/>
    <property type="match status" value="1"/>
</dbReference>
<keyword evidence="8" id="KW-0460">Magnesium</keyword>
<dbReference type="Proteomes" id="UP001295423">
    <property type="component" value="Unassembled WGS sequence"/>
</dbReference>
<dbReference type="PANTHER" id="PTHR45697">
    <property type="entry name" value="ADP-RIBOSYLATION FACTOR-LIKE PROTEIN 2-RELATED"/>
    <property type="match status" value="1"/>
</dbReference>
<feature type="binding site" evidence="7">
    <location>
        <position position="69"/>
    </location>
    <ligand>
        <name>GTP</name>
        <dbReference type="ChEBI" id="CHEBI:37565"/>
    </ligand>
</feature>
<keyword evidence="5" id="KW-0449">Lipoprotein</keyword>
<dbReference type="InterPro" id="IPR027417">
    <property type="entry name" value="P-loop_NTPase"/>
</dbReference>
<feature type="binding site" evidence="7">
    <location>
        <begin position="23"/>
        <end position="30"/>
    </location>
    <ligand>
        <name>GTP</name>
        <dbReference type="ChEBI" id="CHEBI:37565"/>
    </ligand>
</feature>
<dbReference type="InterPro" id="IPR044612">
    <property type="entry name" value="ARL2/3"/>
</dbReference>
<dbReference type="InterPro" id="IPR045873">
    <property type="entry name" value="Arl2"/>
</dbReference>
<feature type="binding site" evidence="8">
    <location>
        <position position="30"/>
    </location>
    <ligand>
        <name>Mg(2+)</name>
        <dbReference type="ChEBI" id="CHEBI:18420"/>
    </ligand>
</feature>
<dbReference type="SUPFAM" id="SSF52540">
    <property type="entry name" value="P-loop containing nucleoside triphosphate hydrolases"/>
    <property type="match status" value="1"/>
</dbReference>
<dbReference type="EMBL" id="CAKOGP040000224">
    <property type="protein sequence ID" value="CAJ1932420.1"/>
    <property type="molecule type" value="Genomic_DNA"/>
</dbReference>
<evidence type="ECO:0000256" key="1">
    <source>
        <dbReference type="ARBA" id="ARBA00010290"/>
    </source>
</evidence>
<evidence type="ECO:0000256" key="4">
    <source>
        <dbReference type="ARBA" id="ARBA00023134"/>
    </source>
</evidence>
<keyword evidence="4 7" id="KW-0342">GTP-binding</keyword>
<dbReference type="PROSITE" id="PS51417">
    <property type="entry name" value="ARF"/>
    <property type="match status" value="1"/>
</dbReference>
<evidence type="ECO:0000313" key="10">
    <source>
        <dbReference type="EMBL" id="CAJ1932420.1"/>
    </source>
</evidence>
<dbReference type="Pfam" id="PF00025">
    <property type="entry name" value="Arf"/>
    <property type="match status" value="1"/>
</dbReference>
<comment type="caution">
    <text evidence="10">The sequence shown here is derived from an EMBL/GenBank/DDBJ whole genome shotgun (WGS) entry which is preliminary data.</text>
</comment>
<comment type="similarity">
    <text evidence="1 9">Belongs to the small GTPase superfamily. Arf family.</text>
</comment>
<dbReference type="GO" id="GO:0003924">
    <property type="term" value="F:GTPase activity"/>
    <property type="evidence" value="ECO:0007669"/>
    <property type="project" value="InterPro"/>
</dbReference>
<feature type="binding site" evidence="8">
    <location>
        <position position="47"/>
    </location>
    <ligand>
        <name>Mg(2+)</name>
        <dbReference type="ChEBI" id="CHEBI:18420"/>
    </ligand>
</feature>
<evidence type="ECO:0000256" key="9">
    <source>
        <dbReference type="RuleBase" id="RU003925"/>
    </source>
</evidence>
<dbReference type="SMART" id="SM00177">
    <property type="entry name" value="ARF"/>
    <property type="match status" value="1"/>
</dbReference>
<evidence type="ECO:0000313" key="11">
    <source>
        <dbReference type="Proteomes" id="UP001295423"/>
    </source>
</evidence>
<reference evidence="10" key="1">
    <citation type="submission" date="2023-08" db="EMBL/GenBank/DDBJ databases">
        <authorList>
            <person name="Audoor S."/>
            <person name="Bilcke G."/>
        </authorList>
    </citation>
    <scope>NUCLEOTIDE SEQUENCE</scope>
</reference>